<dbReference type="PANTHER" id="PTHR36307:SF1">
    <property type="entry name" value="FLAGELLA BASAL BODY P-RING FORMATION PROTEIN FLGA"/>
    <property type="match status" value="1"/>
</dbReference>
<comment type="function">
    <text evidence="4">Involved in the assembly process of the P-ring formation. It may associate with FlgF on the rod constituting a structure essential for the P-ring assembly or may act as a modulator protein for the P-ring assembly.</text>
</comment>
<dbReference type="AlphaFoldDB" id="A0AAW4KZ74"/>
<dbReference type="Gene3D" id="2.30.30.760">
    <property type="match status" value="1"/>
</dbReference>
<dbReference type="RefSeq" id="WP_214170723.1">
    <property type="nucleotide sequence ID" value="NZ_JAHCVJ010000002.1"/>
</dbReference>
<feature type="domain" description="SAF" evidence="5">
    <location>
        <begin position="114"/>
        <end position="176"/>
    </location>
</feature>
<dbReference type="InterPro" id="IPR017585">
    <property type="entry name" value="SAF_FlgA"/>
</dbReference>
<evidence type="ECO:0000313" key="7">
    <source>
        <dbReference type="Proteomes" id="UP000811899"/>
    </source>
</evidence>
<dbReference type="CDD" id="cd11614">
    <property type="entry name" value="SAF_CpaB_FlgA_like"/>
    <property type="match status" value="1"/>
</dbReference>
<evidence type="ECO:0000256" key="3">
    <source>
        <dbReference type="ARBA" id="ARBA00022764"/>
    </source>
</evidence>
<keyword evidence="6" id="KW-0969">Cilium</keyword>
<sequence length="239" mass="25896">MRNLLLVIMLAVSLVSVQSRFGDSAEVQLIKEQEIRRVIGEFVKSRTDSLAVEANIKKIGYKGDLTLPAGQVDYEVKAPQQWEGWGSASLAVIVRVDGRVLKNIPVRVEVEALTDMVVTTRQMEQGEIIGNSDVAVQKRDLAAAGNKICRSIADVVGKRLKSSLRGNVPLRSDQLEKLPLIKSGQVVTILLENELIRVTATGRAKGAGAAGDSVIVQNLASQKDIQARVVDSATVKVEF</sequence>
<organism evidence="6 7">
    <name type="scientific">Geoanaerobacter pelophilus</name>
    <dbReference type="NCBI Taxonomy" id="60036"/>
    <lineage>
        <taxon>Bacteria</taxon>
        <taxon>Pseudomonadati</taxon>
        <taxon>Thermodesulfobacteriota</taxon>
        <taxon>Desulfuromonadia</taxon>
        <taxon>Geobacterales</taxon>
        <taxon>Geobacteraceae</taxon>
        <taxon>Geoanaerobacter</taxon>
    </lineage>
</organism>
<evidence type="ECO:0000256" key="4">
    <source>
        <dbReference type="RuleBase" id="RU362063"/>
    </source>
</evidence>
<dbReference type="InterPro" id="IPR013974">
    <property type="entry name" value="SAF"/>
</dbReference>
<accession>A0AAW4KZ74</accession>
<dbReference type="EMBL" id="JAHCVJ010000002">
    <property type="protein sequence ID" value="MBT0663948.1"/>
    <property type="molecule type" value="Genomic_DNA"/>
</dbReference>
<comment type="caution">
    <text evidence="6">The sequence shown here is derived from an EMBL/GenBank/DDBJ whole genome shotgun (WGS) entry which is preliminary data.</text>
</comment>
<comment type="subcellular location">
    <subcellularLocation>
        <location evidence="1 4">Periplasm</location>
    </subcellularLocation>
</comment>
<feature type="chain" id="PRO_5043096700" description="Flagella basal body P-ring formation protein FlgA" evidence="4">
    <location>
        <begin position="22"/>
        <end position="239"/>
    </location>
</feature>
<keyword evidence="4" id="KW-1005">Bacterial flagellum biogenesis</keyword>
<keyword evidence="6" id="KW-0966">Cell projection</keyword>
<dbReference type="PANTHER" id="PTHR36307">
    <property type="entry name" value="FLAGELLA BASAL BODY P-RING FORMATION PROTEIN FLGA"/>
    <property type="match status" value="1"/>
</dbReference>
<dbReference type="SMART" id="SM00858">
    <property type="entry name" value="SAF"/>
    <property type="match status" value="1"/>
</dbReference>
<reference evidence="6 7" key="1">
    <citation type="submission" date="2021-05" db="EMBL/GenBank/DDBJ databases">
        <title>The draft genome of Geobacter pelophilus DSM 12255.</title>
        <authorList>
            <person name="Xu Z."/>
            <person name="Masuda Y."/>
            <person name="Itoh H."/>
            <person name="Senoo K."/>
        </authorList>
    </citation>
    <scope>NUCLEOTIDE SEQUENCE [LARGE SCALE GENOMIC DNA]</scope>
    <source>
        <strain evidence="6 7">DSM 12255</strain>
    </source>
</reference>
<gene>
    <name evidence="6" type="primary">flgA</name>
    <name evidence="6" type="ORF">KI809_06500</name>
</gene>
<keyword evidence="3 4" id="KW-0574">Periplasm</keyword>
<evidence type="ECO:0000313" key="6">
    <source>
        <dbReference type="EMBL" id="MBT0663948.1"/>
    </source>
</evidence>
<keyword evidence="7" id="KW-1185">Reference proteome</keyword>
<feature type="signal peptide" evidence="4">
    <location>
        <begin position="1"/>
        <end position="21"/>
    </location>
</feature>
<dbReference type="NCBIfam" id="TIGR03170">
    <property type="entry name" value="flgA_cterm"/>
    <property type="match status" value="1"/>
</dbReference>
<proteinExistence type="inferred from homology"/>
<keyword evidence="2 4" id="KW-0732">Signal</keyword>
<dbReference type="Gene3D" id="3.90.1210.10">
    <property type="entry name" value="Antifreeze-like/N-acetylneuraminic acid synthase C-terminal domain"/>
    <property type="match status" value="1"/>
</dbReference>
<dbReference type="Pfam" id="PF17656">
    <property type="entry name" value="ChapFlgA_N"/>
    <property type="match status" value="1"/>
</dbReference>
<dbReference type="Pfam" id="PF13144">
    <property type="entry name" value="ChapFlgA"/>
    <property type="match status" value="1"/>
</dbReference>
<keyword evidence="6" id="KW-0282">Flagellum</keyword>
<comment type="similarity">
    <text evidence="4">Belongs to the FlgA family.</text>
</comment>
<evidence type="ECO:0000256" key="2">
    <source>
        <dbReference type="ARBA" id="ARBA00022729"/>
    </source>
</evidence>
<evidence type="ECO:0000259" key="5">
    <source>
        <dbReference type="SMART" id="SM00858"/>
    </source>
</evidence>
<protein>
    <recommendedName>
        <fullName evidence="4">Flagella basal body P-ring formation protein FlgA</fullName>
    </recommendedName>
</protein>
<evidence type="ECO:0000256" key="1">
    <source>
        <dbReference type="ARBA" id="ARBA00004418"/>
    </source>
</evidence>
<dbReference type="InterPro" id="IPR039246">
    <property type="entry name" value="Flagellar_FlgA"/>
</dbReference>
<dbReference type="GO" id="GO:0044780">
    <property type="term" value="P:bacterial-type flagellum assembly"/>
    <property type="evidence" value="ECO:0007669"/>
    <property type="project" value="InterPro"/>
</dbReference>
<dbReference type="GO" id="GO:0042597">
    <property type="term" value="C:periplasmic space"/>
    <property type="evidence" value="ECO:0007669"/>
    <property type="project" value="UniProtKB-SubCell"/>
</dbReference>
<name>A0AAW4KZ74_9BACT</name>
<dbReference type="Proteomes" id="UP000811899">
    <property type="component" value="Unassembled WGS sequence"/>
</dbReference>
<dbReference type="InterPro" id="IPR041231">
    <property type="entry name" value="FlgA_N"/>
</dbReference>